<protein>
    <recommendedName>
        <fullName evidence="7">BHLH domain-containing protein</fullName>
    </recommendedName>
</protein>
<dbReference type="Pfam" id="PF00010">
    <property type="entry name" value="HLH"/>
    <property type="match status" value="1"/>
</dbReference>
<feature type="compositionally biased region" description="Acidic residues" evidence="6">
    <location>
        <begin position="10"/>
        <end position="20"/>
    </location>
</feature>
<proteinExistence type="predicted"/>
<evidence type="ECO:0000256" key="3">
    <source>
        <dbReference type="ARBA" id="ARBA00023125"/>
    </source>
</evidence>
<dbReference type="GO" id="GO:0005634">
    <property type="term" value="C:nucleus"/>
    <property type="evidence" value="ECO:0007669"/>
    <property type="project" value="UniProtKB-SubCell"/>
</dbReference>
<feature type="compositionally biased region" description="Basic and acidic residues" evidence="6">
    <location>
        <begin position="51"/>
        <end position="63"/>
    </location>
</feature>
<keyword evidence="9" id="KW-1185">Reference proteome</keyword>
<dbReference type="InterPro" id="IPR044295">
    <property type="entry name" value="BIM1/2/3"/>
</dbReference>
<dbReference type="InParanoid" id="A0A7J7DR79"/>
<dbReference type="GO" id="GO:0006351">
    <property type="term" value="P:DNA-templated transcription"/>
    <property type="evidence" value="ECO:0007669"/>
    <property type="project" value="InterPro"/>
</dbReference>
<dbReference type="AlphaFoldDB" id="A0A7J7DR79"/>
<keyword evidence="2" id="KW-0805">Transcription regulation</keyword>
<dbReference type="GO" id="GO:0046983">
    <property type="term" value="F:protein dimerization activity"/>
    <property type="evidence" value="ECO:0007669"/>
    <property type="project" value="InterPro"/>
</dbReference>
<evidence type="ECO:0000256" key="1">
    <source>
        <dbReference type="ARBA" id="ARBA00004123"/>
    </source>
</evidence>
<name>A0A7J7DR79_TRIWF</name>
<dbReference type="CDD" id="cd11453">
    <property type="entry name" value="bHLH_AtBIM_like"/>
    <property type="match status" value="1"/>
</dbReference>
<dbReference type="FunFam" id="4.10.280.10:FF:000093">
    <property type="entry name" value="BHLH domain class transcription factor"/>
    <property type="match status" value="1"/>
</dbReference>
<feature type="domain" description="BHLH" evidence="7">
    <location>
        <begin position="47"/>
        <end position="97"/>
    </location>
</feature>
<comment type="caution">
    <text evidence="8">The sequence shown here is derived from an EMBL/GenBank/DDBJ whole genome shotgun (WGS) entry which is preliminary data.</text>
</comment>
<sequence>MVKSAKSQLEEEEQSDDYDDLVAQHNLSSKGELMKADGKGNEQKSNSYRSKHSETEQRRRSKINDRFQILRDLIPQNDQKRDKASFLLEVIEYIQFLQEKLRVYEGPYQGWSQEPTKLMPWQNHQGPPENFGDHSQVFKNGSCENNVARNSVESDLGTASIYEALDHPSGTATPVLPPNTQIPSNMYGTVGSSGMPAQSLQESVPDAAAMAFQSQSQLWKGRPLLSNLAVPDDTSSGQEELSIESGSINISSAYSQGLLNSLTQALQSLGVDLSQASISVQIDVGKRATNGSTAMTSGSKDHENPLTSNHLLTQTGDGTRGDDSNRAHKRLRTEKS</sequence>
<gene>
    <name evidence="8" type="ORF">HS088_TW04G00863</name>
</gene>
<feature type="region of interest" description="Disordered" evidence="6">
    <location>
        <begin position="289"/>
        <end position="336"/>
    </location>
</feature>
<dbReference type="Proteomes" id="UP000593562">
    <property type="component" value="Unassembled WGS sequence"/>
</dbReference>
<dbReference type="Gene3D" id="4.10.280.10">
    <property type="entry name" value="Helix-loop-helix DNA-binding domain"/>
    <property type="match status" value="1"/>
</dbReference>
<dbReference type="GO" id="GO:0003677">
    <property type="term" value="F:DNA binding"/>
    <property type="evidence" value="ECO:0007669"/>
    <property type="project" value="UniProtKB-KW"/>
</dbReference>
<reference evidence="8 9" key="1">
    <citation type="journal article" date="2020" name="Nat. Commun.">
        <title>Genome of Tripterygium wilfordii and identification of cytochrome P450 involved in triptolide biosynthesis.</title>
        <authorList>
            <person name="Tu L."/>
            <person name="Su P."/>
            <person name="Zhang Z."/>
            <person name="Gao L."/>
            <person name="Wang J."/>
            <person name="Hu T."/>
            <person name="Zhou J."/>
            <person name="Zhang Y."/>
            <person name="Zhao Y."/>
            <person name="Liu Y."/>
            <person name="Song Y."/>
            <person name="Tong Y."/>
            <person name="Lu Y."/>
            <person name="Yang J."/>
            <person name="Xu C."/>
            <person name="Jia M."/>
            <person name="Peters R.J."/>
            <person name="Huang L."/>
            <person name="Gao W."/>
        </authorList>
    </citation>
    <scope>NUCLEOTIDE SEQUENCE [LARGE SCALE GENOMIC DNA]</scope>
    <source>
        <strain evidence="9">cv. XIE 37</strain>
        <tissue evidence="8">Leaf</tissue>
    </source>
</reference>
<dbReference type="InterPro" id="IPR011598">
    <property type="entry name" value="bHLH_dom"/>
</dbReference>
<dbReference type="OrthoDB" id="690068at2759"/>
<dbReference type="SUPFAM" id="SSF47459">
    <property type="entry name" value="HLH, helix-loop-helix DNA-binding domain"/>
    <property type="match status" value="1"/>
</dbReference>
<evidence type="ECO:0000259" key="7">
    <source>
        <dbReference type="PROSITE" id="PS50888"/>
    </source>
</evidence>
<feature type="region of interest" description="Disordered" evidence="6">
    <location>
        <begin position="1"/>
        <end position="63"/>
    </location>
</feature>
<keyword evidence="5" id="KW-0539">Nucleus</keyword>
<dbReference type="GO" id="GO:0003700">
    <property type="term" value="F:DNA-binding transcription factor activity"/>
    <property type="evidence" value="ECO:0007669"/>
    <property type="project" value="InterPro"/>
</dbReference>
<evidence type="ECO:0000256" key="4">
    <source>
        <dbReference type="ARBA" id="ARBA00023163"/>
    </source>
</evidence>
<evidence type="ECO:0000313" key="8">
    <source>
        <dbReference type="EMBL" id="KAF5748902.1"/>
    </source>
</evidence>
<keyword evidence="3" id="KW-0238">DNA-binding</keyword>
<feature type="compositionally biased region" description="Polar residues" evidence="6">
    <location>
        <begin position="289"/>
        <end position="298"/>
    </location>
</feature>
<dbReference type="PANTHER" id="PTHR46412:SF9">
    <property type="entry name" value="TRANSCRIPTION FACTOR BIM3"/>
    <property type="match status" value="1"/>
</dbReference>
<evidence type="ECO:0000256" key="5">
    <source>
        <dbReference type="ARBA" id="ARBA00023242"/>
    </source>
</evidence>
<keyword evidence="4" id="KW-0804">Transcription</keyword>
<dbReference type="InterPro" id="IPR036638">
    <property type="entry name" value="HLH_DNA-bd_sf"/>
</dbReference>
<organism evidence="8 9">
    <name type="scientific">Tripterygium wilfordii</name>
    <name type="common">Thunder God vine</name>
    <dbReference type="NCBI Taxonomy" id="458696"/>
    <lineage>
        <taxon>Eukaryota</taxon>
        <taxon>Viridiplantae</taxon>
        <taxon>Streptophyta</taxon>
        <taxon>Embryophyta</taxon>
        <taxon>Tracheophyta</taxon>
        <taxon>Spermatophyta</taxon>
        <taxon>Magnoliopsida</taxon>
        <taxon>eudicotyledons</taxon>
        <taxon>Gunneridae</taxon>
        <taxon>Pentapetalae</taxon>
        <taxon>rosids</taxon>
        <taxon>fabids</taxon>
        <taxon>Celastrales</taxon>
        <taxon>Celastraceae</taxon>
        <taxon>Tripterygium</taxon>
    </lineage>
</organism>
<feature type="compositionally biased region" description="Basic residues" evidence="6">
    <location>
        <begin position="327"/>
        <end position="336"/>
    </location>
</feature>
<dbReference type="PROSITE" id="PS50888">
    <property type="entry name" value="BHLH"/>
    <property type="match status" value="1"/>
</dbReference>
<feature type="compositionally biased region" description="Basic and acidic residues" evidence="6">
    <location>
        <begin position="32"/>
        <end position="42"/>
    </location>
</feature>
<evidence type="ECO:0000256" key="6">
    <source>
        <dbReference type="SAM" id="MobiDB-lite"/>
    </source>
</evidence>
<feature type="compositionally biased region" description="Polar residues" evidence="6">
    <location>
        <begin position="305"/>
        <end position="317"/>
    </location>
</feature>
<evidence type="ECO:0000256" key="2">
    <source>
        <dbReference type="ARBA" id="ARBA00023015"/>
    </source>
</evidence>
<dbReference type="EMBL" id="JAAARO010000004">
    <property type="protein sequence ID" value="KAF5748902.1"/>
    <property type="molecule type" value="Genomic_DNA"/>
</dbReference>
<dbReference type="PANTHER" id="PTHR46412">
    <property type="entry name" value="BES1-INTERACTING MYC-LIKE PROTEIN"/>
    <property type="match status" value="1"/>
</dbReference>
<dbReference type="SMART" id="SM00353">
    <property type="entry name" value="HLH"/>
    <property type="match status" value="1"/>
</dbReference>
<accession>A0A7J7DR79</accession>
<evidence type="ECO:0000313" key="9">
    <source>
        <dbReference type="Proteomes" id="UP000593562"/>
    </source>
</evidence>
<comment type="subcellular location">
    <subcellularLocation>
        <location evidence="1">Nucleus</location>
    </subcellularLocation>
</comment>